<dbReference type="Proteomes" id="UP000073494">
    <property type="component" value="Unassembled WGS sequence"/>
</dbReference>
<protein>
    <submittedName>
        <fullName evidence="1">Uncharacterized protein</fullName>
    </submittedName>
</protein>
<dbReference type="Proteomes" id="UP000072794">
    <property type="component" value="Unassembled WGS sequence"/>
</dbReference>
<dbReference type="AlphaFoldDB" id="A0A116LG57"/>
<evidence type="ECO:0000313" key="3">
    <source>
        <dbReference type="Proteomes" id="UP000072794"/>
    </source>
</evidence>
<evidence type="ECO:0000313" key="2">
    <source>
        <dbReference type="EMBL" id="CYU93522.1"/>
    </source>
</evidence>
<gene>
    <name evidence="1" type="ORF">ERS132414_01264</name>
    <name evidence="2" type="ORF">ERS132416_01142</name>
</gene>
<dbReference type="EMBL" id="FIHA01000022">
    <property type="protein sequence ID" value="CYU90737.1"/>
    <property type="molecule type" value="Genomic_DNA"/>
</dbReference>
<evidence type="ECO:0000313" key="1">
    <source>
        <dbReference type="EMBL" id="CYU90737.1"/>
    </source>
</evidence>
<sequence length="51" mass="6084">MNEDFVVDIADRLLEKSATYGEAIKICQQVEHEIKLRAYEQKIEEHRYENS</sequence>
<organism evidence="1 3">
    <name type="scientific">Streptococcus suis</name>
    <dbReference type="NCBI Taxonomy" id="1307"/>
    <lineage>
        <taxon>Bacteria</taxon>
        <taxon>Bacillati</taxon>
        <taxon>Bacillota</taxon>
        <taxon>Bacilli</taxon>
        <taxon>Lactobacillales</taxon>
        <taxon>Streptococcaceae</taxon>
        <taxon>Streptococcus</taxon>
    </lineage>
</organism>
<evidence type="ECO:0000313" key="4">
    <source>
        <dbReference type="Proteomes" id="UP000073494"/>
    </source>
</evidence>
<reference evidence="3 4" key="1">
    <citation type="submission" date="2016-02" db="EMBL/GenBank/DDBJ databases">
        <authorList>
            <consortium name="Pathogen Informatics"/>
        </authorList>
    </citation>
    <scope>NUCLEOTIDE SEQUENCE [LARGE SCALE GENOMIC DNA]</scope>
    <source>
        <strain evidence="1 3">LSS52</strain>
        <strain evidence="2 4">LSS54</strain>
    </source>
</reference>
<dbReference type="EMBL" id="FIHD01000017">
    <property type="protein sequence ID" value="CYU93522.1"/>
    <property type="molecule type" value="Genomic_DNA"/>
</dbReference>
<dbReference type="RefSeq" id="WP_153309449.1">
    <property type="nucleotide sequence ID" value="NZ_CEDY01000004.1"/>
</dbReference>
<accession>A0A116LG57</accession>
<name>A0A116LG57_STRSU</name>
<proteinExistence type="predicted"/>